<evidence type="ECO:0000313" key="2">
    <source>
        <dbReference type="EMBL" id="CAG8545484.1"/>
    </source>
</evidence>
<evidence type="ECO:0000256" key="1">
    <source>
        <dbReference type="SAM" id="Coils"/>
    </source>
</evidence>
<evidence type="ECO:0000313" key="3">
    <source>
        <dbReference type="Proteomes" id="UP000789396"/>
    </source>
</evidence>
<name>A0A9N9AUG7_9GLOM</name>
<gene>
    <name evidence="2" type="ORF">RFULGI_LOCUS4411</name>
</gene>
<sequence>MVSTKALNTNKSELCKETQSITTQVYSITESKELIHNNAVVQKNSFEKIKRLKMDLSKLEKMITIITNLQHYNNLRFQIIEVKKNIAKEEKQQLNELKRHATSQ</sequence>
<proteinExistence type="predicted"/>
<comment type="caution">
    <text evidence="2">The sequence shown here is derived from an EMBL/GenBank/DDBJ whole genome shotgun (WGS) entry which is preliminary data.</text>
</comment>
<organism evidence="2 3">
    <name type="scientific">Racocetra fulgida</name>
    <dbReference type="NCBI Taxonomy" id="60492"/>
    <lineage>
        <taxon>Eukaryota</taxon>
        <taxon>Fungi</taxon>
        <taxon>Fungi incertae sedis</taxon>
        <taxon>Mucoromycota</taxon>
        <taxon>Glomeromycotina</taxon>
        <taxon>Glomeromycetes</taxon>
        <taxon>Diversisporales</taxon>
        <taxon>Gigasporaceae</taxon>
        <taxon>Racocetra</taxon>
    </lineage>
</organism>
<keyword evidence="1" id="KW-0175">Coiled coil</keyword>
<dbReference type="AlphaFoldDB" id="A0A9N9AUG7"/>
<dbReference type="OrthoDB" id="2491549at2759"/>
<accession>A0A9N9AUG7</accession>
<dbReference type="EMBL" id="CAJVPZ010004387">
    <property type="protein sequence ID" value="CAG8545484.1"/>
    <property type="molecule type" value="Genomic_DNA"/>
</dbReference>
<protein>
    <submittedName>
        <fullName evidence="2">18717_t:CDS:1</fullName>
    </submittedName>
</protein>
<keyword evidence="3" id="KW-1185">Reference proteome</keyword>
<reference evidence="2" key="1">
    <citation type="submission" date="2021-06" db="EMBL/GenBank/DDBJ databases">
        <authorList>
            <person name="Kallberg Y."/>
            <person name="Tangrot J."/>
            <person name="Rosling A."/>
        </authorList>
    </citation>
    <scope>NUCLEOTIDE SEQUENCE</scope>
    <source>
        <strain evidence="2">IN212</strain>
    </source>
</reference>
<dbReference type="Proteomes" id="UP000789396">
    <property type="component" value="Unassembled WGS sequence"/>
</dbReference>
<feature type="coiled-coil region" evidence="1">
    <location>
        <begin position="72"/>
        <end position="104"/>
    </location>
</feature>